<dbReference type="Proteomes" id="UP000203343">
    <property type="component" value="Segment"/>
</dbReference>
<evidence type="ECO:0000313" key="2">
    <source>
        <dbReference type="Proteomes" id="UP000203343"/>
    </source>
</evidence>
<dbReference type="GeneID" id="20964520"/>
<keyword evidence="2" id="KW-1185">Reference proteome</keyword>
<protein>
    <submittedName>
        <fullName evidence="1">Uncharacterized protein</fullName>
    </submittedName>
</protein>
<evidence type="ECO:0000313" key="1">
    <source>
        <dbReference type="EMBL" id="CAQ58448.1"/>
    </source>
</evidence>
<dbReference type="KEGG" id="vg:20964520"/>
<dbReference type="InterPro" id="IPR013321">
    <property type="entry name" value="Arc_rbn_hlx_hlx"/>
</dbReference>
<organism evidence="1 2">
    <name type="scientific">Stygiolobus rod-shaped virus</name>
    <dbReference type="NCBI Taxonomy" id="537009"/>
    <lineage>
        <taxon>Viruses</taxon>
        <taxon>Adnaviria</taxon>
        <taxon>Zilligvirae</taxon>
        <taxon>Taleaviricota</taxon>
        <taxon>Tokiviricetes</taxon>
        <taxon>Ligamenvirales</taxon>
        <taxon>Rudiviridae</taxon>
        <taxon>Azorudivirus</taxon>
        <taxon>Azorudivirus furnasense</taxon>
        <taxon>Azorudivirus SRV</taxon>
    </lineage>
</organism>
<dbReference type="Gene3D" id="1.10.1220.10">
    <property type="entry name" value="Met repressor-like"/>
    <property type="match status" value="1"/>
</dbReference>
<dbReference type="GO" id="GO:0006355">
    <property type="term" value="P:regulation of DNA-templated transcription"/>
    <property type="evidence" value="ECO:0007669"/>
    <property type="project" value="InterPro"/>
</dbReference>
<name>B6EFB3_9VIRU</name>
<sequence length="52" mass="6217">MSQKNEELIIISNKVDKKLYLEFKAVAARKNERINRILEECMKKYIEENSKS</sequence>
<proteinExistence type="predicted"/>
<dbReference type="EMBL" id="FM164764">
    <property type="protein sequence ID" value="CAQ58448.1"/>
    <property type="molecule type" value="Genomic_DNA"/>
</dbReference>
<accession>B6EFB3</accession>
<reference evidence="1 2" key="1">
    <citation type="journal article" date="2008" name="J. Bacteriol.">
        <title>SRV, a new viral isolate from Stygiolobus and general properties of the crenarchaeal rudiviruses and their virus-host interactions.</title>
        <authorList>
            <person name="Vestergaard G."/>
            <person name="Shah S.A."/>
            <person name="Bize A."/>
            <person name="Reitberger W."/>
            <person name="Reuter M."/>
            <person name="Phan H."/>
            <person name="Briegel A."/>
            <person name="Rachel R."/>
            <person name="Garrett R.A."/>
            <person name="Prangishvili D."/>
        </authorList>
    </citation>
    <scope>NUCLEOTIDE SEQUENCE [LARGE SCALE GENOMIC DNA]</scope>
</reference>
<dbReference type="RefSeq" id="YP_009094232.1">
    <property type="nucleotide sequence ID" value="NC_025375.1"/>
</dbReference>